<dbReference type="EMBL" id="JBHFFA010000003">
    <property type="protein sequence ID" value="KAL2634342.1"/>
    <property type="molecule type" value="Genomic_DNA"/>
</dbReference>
<dbReference type="AlphaFoldDB" id="A0ABD1YY93"/>
<dbReference type="Proteomes" id="UP001605036">
    <property type="component" value="Unassembled WGS sequence"/>
</dbReference>
<accession>A0ABD1YY93</accession>
<gene>
    <name evidence="1" type="ORF">R1flu_005821</name>
</gene>
<reference evidence="1 2" key="1">
    <citation type="submission" date="2024-09" db="EMBL/GenBank/DDBJ databases">
        <title>Chromosome-scale assembly of Riccia fluitans.</title>
        <authorList>
            <person name="Paukszto L."/>
            <person name="Sawicki J."/>
            <person name="Karawczyk K."/>
            <person name="Piernik-Szablinska J."/>
            <person name="Szczecinska M."/>
            <person name="Mazdziarz M."/>
        </authorList>
    </citation>
    <scope>NUCLEOTIDE SEQUENCE [LARGE SCALE GENOMIC DNA]</scope>
    <source>
        <strain evidence="1">Rf_01</strain>
        <tissue evidence="1">Aerial parts of the thallus</tissue>
    </source>
</reference>
<organism evidence="1 2">
    <name type="scientific">Riccia fluitans</name>
    <dbReference type="NCBI Taxonomy" id="41844"/>
    <lineage>
        <taxon>Eukaryota</taxon>
        <taxon>Viridiplantae</taxon>
        <taxon>Streptophyta</taxon>
        <taxon>Embryophyta</taxon>
        <taxon>Marchantiophyta</taxon>
        <taxon>Marchantiopsida</taxon>
        <taxon>Marchantiidae</taxon>
        <taxon>Marchantiales</taxon>
        <taxon>Ricciaceae</taxon>
        <taxon>Riccia</taxon>
    </lineage>
</organism>
<proteinExistence type="predicted"/>
<protein>
    <submittedName>
        <fullName evidence="1">Uncharacterized protein</fullName>
    </submittedName>
</protein>
<evidence type="ECO:0000313" key="2">
    <source>
        <dbReference type="Proteomes" id="UP001605036"/>
    </source>
</evidence>
<name>A0ABD1YY93_9MARC</name>
<comment type="caution">
    <text evidence="1">The sequence shown here is derived from an EMBL/GenBank/DDBJ whole genome shotgun (WGS) entry which is preliminary data.</text>
</comment>
<sequence>MQGVRDGVAGLHAPEVGFLRNGLGLSDTTSPSAGGWASVKTKIQFVFRELPSQESSTMNGRSLTLKPEGFRSVRGNLEPLFIESPGPV</sequence>
<evidence type="ECO:0000313" key="1">
    <source>
        <dbReference type="EMBL" id="KAL2634342.1"/>
    </source>
</evidence>
<keyword evidence="2" id="KW-1185">Reference proteome</keyword>